<gene>
    <name evidence="2" type="ORF">Syun_003643</name>
</gene>
<keyword evidence="3" id="KW-1185">Reference proteome</keyword>
<feature type="compositionally biased region" description="Basic and acidic residues" evidence="1">
    <location>
        <begin position="95"/>
        <end position="107"/>
    </location>
</feature>
<accession>A0AAP0L1N9</accession>
<evidence type="ECO:0000256" key="1">
    <source>
        <dbReference type="SAM" id="MobiDB-lite"/>
    </source>
</evidence>
<sequence>MRPTGMRPPHSCFCLSGGSCSRSWSFSEWRAFARQRVVLDGARLWPAKHASYGEGRKQKGLYGSYRERVSGIRVGDEFKISFRKGCKERKAKSRKNVESGKENGKRK</sequence>
<dbReference type="AlphaFoldDB" id="A0AAP0L1N9"/>
<evidence type="ECO:0000313" key="3">
    <source>
        <dbReference type="Proteomes" id="UP001420932"/>
    </source>
</evidence>
<protein>
    <submittedName>
        <fullName evidence="2">Uncharacterized protein</fullName>
    </submittedName>
</protein>
<evidence type="ECO:0000313" key="2">
    <source>
        <dbReference type="EMBL" id="KAK9162741.1"/>
    </source>
</evidence>
<organism evidence="2 3">
    <name type="scientific">Stephania yunnanensis</name>
    <dbReference type="NCBI Taxonomy" id="152371"/>
    <lineage>
        <taxon>Eukaryota</taxon>
        <taxon>Viridiplantae</taxon>
        <taxon>Streptophyta</taxon>
        <taxon>Embryophyta</taxon>
        <taxon>Tracheophyta</taxon>
        <taxon>Spermatophyta</taxon>
        <taxon>Magnoliopsida</taxon>
        <taxon>Ranunculales</taxon>
        <taxon>Menispermaceae</taxon>
        <taxon>Menispermoideae</taxon>
        <taxon>Cissampelideae</taxon>
        <taxon>Stephania</taxon>
    </lineage>
</organism>
<dbReference type="Proteomes" id="UP001420932">
    <property type="component" value="Unassembled WGS sequence"/>
</dbReference>
<dbReference type="EMBL" id="JBBNAF010000002">
    <property type="protein sequence ID" value="KAK9162741.1"/>
    <property type="molecule type" value="Genomic_DNA"/>
</dbReference>
<comment type="caution">
    <text evidence="2">The sequence shown here is derived from an EMBL/GenBank/DDBJ whole genome shotgun (WGS) entry which is preliminary data.</text>
</comment>
<name>A0AAP0L1N9_9MAGN</name>
<reference evidence="2 3" key="1">
    <citation type="submission" date="2024-01" db="EMBL/GenBank/DDBJ databases">
        <title>Genome assemblies of Stephania.</title>
        <authorList>
            <person name="Yang L."/>
        </authorList>
    </citation>
    <scope>NUCLEOTIDE SEQUENCE [LARGE SCALE GENOMIC DNA]</scope>
    <source>
        <strain evidence="2">YNDBR</strain>
        <tissue evidence="2">Leaf</tissue>
    </source>
</reference>
<feature type="region of interest" description="Disordered" evidence="1">
    <location>
        <begin position="88"/>
        <end position="107"/>
    </location>
</feature>
<proteinExistence type="predicted"/>
<dbReference type="PROSITE" id="PS51257">
    <property type="entry name" value="PROKAR_LIPOPROTEIN"/>
    <property type="match status" value="1"/>
</dbReference>